<sequence length="140" mass="15303">MDAIISQNVRFQTDKASQVRSLQESVSTIQERMVAPQVVPPLTFAEKVSGLQPVFTPLPQQSIPVIGEAGPSRFVEPSWTVVKAKRKAPVPQVQIQPKKAAVSLPPPPNPPNRAVRLPPRPAMPTVVVKLSERKLRLLPA</sequence>
<dbReference type="EMBL" id="BGPR01015768">
    <property type="protein sequence ID" value="GBN70534.1"/>
    <property type="molecule type" value="Genomic_DNA"/>
</dbReference>
<comment type="caution">
    <text evidence="2">The sequence shown here is derived from an EMBL/GenBank/DDBJ whole genome shotgun (WGS) entry which is preliminary data.</text>
</comment>
<accession>A0A4Y2R4D9</accession>
<gene>
    <name evidence="2" type="ORF">AVEN_186877_1</name>
</gene>
<evidence type="ECO:0000256" key="1">
    <source>
        <dbReference type="SAM" id="MobiDB-lite"/>
    </source>
</evidence>
<protein>
    <submittedName>
        <fullName evidence="2">Uncharacterized protein</fullName>
    </submittedName>
</protein>
<evidence type="ECO:0000313" key="2">
    <source>
        <dbReference type="EMBL" id="GBN70534.1"/>
    </source>
</evidence>
<name>A0A4Y2R4D9_ARAVE</name>
<proteinExistence type="predicted"/>
<feature type="region of interest" description="Disordered" evidence="1">
    <location>
        <begin position="90"/>
        <end position="119"/>
    </location>
</feature>
<organism evidence="2 3">
    <name type="scientific">Araneus ventricosus</name>
    <name type="common">Orbweaver spider</name>
    <name type="synonym">Epeira ventricosa</name>
    <dbReference type="NCBI Taxonomy" id="182803"/>
    <lineage>
        <taxon>Eukaryota</taxon>
        <taxon>Metazoa</taxon>
        <taxon>Ecdysozoa</taxon>
        <taxon>Arthropoda</taxon>
        <taxon>Chelicerata</taxon>
        <taxon>Arachnida</taxon>
        <taxon>Araneae</taxon>
        <taxon>Araneomorphae</taxon>
        <taxon>Entelegynae</taxon>
        <taxon>Araneoidea</taxon>
        <taxon>Araneidae</taxon>
        <taxon>Araneus</taxon>
    </lineage>
</organism>
<reference evidence="2 3" key="1">
    <citation type="journal article" date="2019" name="Sci. Rep.">
        <title>Orb-weaving spider Araneus ventricosus genome elucidates the spidroin gene catalogue.</title>
        <authorList>
            <person name="Kono N."/>
            <person name="Nakamura H."/>
            <person name="Ohtoshi R."/>
            <person name="Moran D.A.P."/>
            <person name="Shinohara A."/>
            <person name="Yoshida Y."/>
            <person name="Fujiwara M."/>
            <person name="Mori M."/>
            <person name="Tomita M."/>
            <person name="Arakawa K."/>
        </authorList>
    </citation>
    <scope>NUCLEOTIDE SEQUENCE [LARGE SCALE GENOMIC DNA]</scope>
</reference>
<evidence type="ECO:0000313" key="3">
    <source>
        <dbReference type="Proteomes" id="UP000499080"/>
    </source>
</evidence>
<dbReference type="Proteomes" id="UP000499080">
    <property type="component" value="Unassembled WGS sequence"/>
</dbReference>
<dbReference type="AlphaFoldDB" id="A0A4Y2R4D9"/>
<keyword evidence="3" id="KW-1185">Reference proteome</keyword>